<evidence type="ECO:0000313" key="1">
    <source>
        <dbReference type="EMBL" id="REE99366.1"/>
    </source>
</evidence>
<sequence length="166" mass="17931">MLSSFNRRRLPASVRDALDLTRGERVLAHAPTRGGSHVVATVLALHLPTGDGAFIRLPWDRIERATWDKGGLDVHETSGGRAHHIGLTDPGSVPETIRERVTSTVAVTHPAVLPGGGKVRVTGRRSPATGDLRWSFMFEAGLDPNDPGLLAQAEQVLEDLRRQTGL</sequence>
<protein>
    <submittedName>
        <fullName evidence="1">Uncharacterized protein</fullName>
    </submittedName>
</protein>
<comment type="caution">
    <text evidence="1">The sequence shown here is derived from an EMBL/GenBank/DDBJ whole genome shotgun (WGS) entry which is preliminary data.</text>
</comment>
<dbReference type="AlphaFoldDB" id="A0A3D9STT4"/>
<organism evidence="1 2">
    <name type="scientific">Thermomonospora umbrina</name>
    <dbReference type="NCBI Taxonomy" id="111806"/>
    <lineage>
        <taxon>Bacteria</taxon>
        <taxon>Bacillati</taxon>
        <taxon>Actinomycetota</taxon>
        <taxon>Actinomycetes</taxon>
        <taxon>Streptosporangiales</taxon>
        <taxon>Thermomonosporaceae</taxon>
        <taxon>Thermomonospora</taxon>
    </lineage>
</organism>
<dbReference type="EMBL" id="QTTT01000001">
    <property type="protein sequence ID" value="REE99366.1"/>
    <property type="molecule type" value="Genomic_DNA"/>
</dbReference>
<evidence type="ECO:0000313" key="2">
    <source>
        <dbReference type="Proteomes" id="UP000256661"/>
    </source>
</evidence>
<name>A0A3D9STT4_9ACTN</name>
<dbReference type="OrthoDB" id="5144898at2"/>
<accession>A0A3D9STT4</accession>
<reference evidence="1 2" key="1">
    <citation type="submission" date="2018-08" db="EMBL/GenBank/DDBJ databases">
        <title>Sequencing the genomes of 1000 actinobacteria strains.</title>
        <authorList>
            <person name="Klenk H.-P."/>
        </authorList>
    </citation>
    <scope>NUCLEOTIDE SEQUENCE [LARGE SCALE GENOMIC DNA]</scope>
    <source>
        <strain evidence="1 2">DSM 43927</strain>
    </source>
</reference>
<dbReference type="Proteomes" id="UP000256661">
    <property type="component" value="Unassembled WGS sequence"/>
</dbReference>
<gene>
    <name evidence="1" type="ORF">DFJ69_4876</name>
</gene>
<proteinExistence type="predicted"/>
<keyword evidence="2" id="KW-1185">Reference proteome</keyword>
<dbReference type="RefSeq" id="WP_116024680.1">
    <property type="nucleotide sequence ID" value="NZ_QTTT01000001.1"/>
</dbReference>